<dbReference type="Proteomes" id="UP001596512">
    <property type="component" value="Unassembled WGS sequence"/>
</dbReference>
<dbReference type="Gene3D" id="3.40.630.190">
    <property type="entry name" value="LCP protein"/>
    <property type="match status" value="1"/>
</dbReference>
<dbReference type="InterPro" id="IPR004474">
    <property type="entry name" value="LytR_CpsA_psr"/>
</dbReference>
<keyword evidence="5" id="KW-1185">Reference proteome</keyword>
<organism evidence="4 5">
    <name type="scientific">Actinokineospora soli</name>
    <dbReference type="NCBI Taxonomy" id="1048753"/>
    <lineage>
        <taxon>Bacteria</taxon>
        <taxon>Bacillati</taxon>
        <taxon>Actinomycetota</taxon>
        <taxon>Actinomycetes</taxon>
        <taxon>Pseudonocardiales</taxon>
        <taxon>Pseudonocardiaceae</taxon>
        <taxon>Actinokineospora</taxon>
    </lineage>
</organism>
<dbReference type="EMBL" id="JBHTEY010000004">
    <property type="protein sequence ID" value="MFC7613414.1"/>
    <property type="molecule type" value="Genomic_DNA"/>
</dbReference>
<name>A0ABW2TJ37_9PSEU</name>
<evidence type="ECO:0000313" key="4">
    <source>
        <dbReference type="EMBL" id="MFC7613414.1"/>
    </source>
</evidence>
<evidence type="ECO:0000313" key="5">
    <source>
        <dbReference type="Proteomes" id="UP001596512"/>
    </source>
</evidence>
<dbReference type="PANTHER" id="PTHR33392:SF6">
    <property type="entry name" value="POLYISOPRENYL-TEICHOIC ACID--PEPTIDOGLYCAN TEICHOIC ACID TRANSFERASE TAGU"/>
    <property type="match status" value="1"/>
</dbReference>
<accession>A0ABW2TJ37</accession>
<comment type="similarity">
    <text evidence="1">Belongs to the LytR/CpsA/Psr (LCP) family.</text>
</comment>
<comment type="caution">
    <text evidence="4">The sequence shown here is derived from an EMBL/GenBank/DDBJ whole genome shotgun (WGS) entry which is preliminary data.</text>
</comment>
<dbReference type="InterPro" id="IPR027381">
    <property type="entry name" value="LytR/CpsA/Psr_C"/>
</dbReference>
<dbReference type="InterPro" id="IPR050922">
    <property type="entry name" value="LytR/CpsA/Psr_CW_biosynth"/>
</dbReference>
<sequence length="411" mass="43774">MIGMDSRTDAQGNPLSEEQLRMINATAVDGVQNTDTIIMVRIPNDGSKAYGISIPRDSYVDIPGYGTHKINSAYLRAKNQSLRDQQNAGVTDRKELERTANREGAKNLIATVEQLTGASIDHYAEVNLLGFYDITNAVGGIEVCLKEAVKDRYSGANFKAGPQTIKGVQALAFVRQRHGLPNGDLDRVVRQQVFMSGMARKVFSQDMILPGSEKLAALQQAIKKSVVLDEGWNVIEFAQQMVTFTGGNLEFLTIPHGRIDLETGDGSAIEIDPAAVRAFVEGLLRGKTSADPPAEAADQKPTVTVLNASGRSGLARDVSAKLQTAGYTTGEPGNSSTRSATVVRHATGEEAGAKDVARALGGDYPVEPDANMPAGQVKVFLGEDYESAGQSLRTGDLLALNGAQQGPACVN</sequence>
<dbReference type="Pfam" id="PF13399">
    <property type="entry name" value="LytR_C"/>
    <property type="match status" value="1"/>
</dbReference>
<reference evidence="5" key="1">
    <citation type="journal article" date="2019" name="Int. J. Syst. Evol. Microbiol.">
        <title>The Global Catalogue of Microorganisms (GCM) 10K type strain sequencing project: providing services to taxonomists for standard genome sequencing and annotation.</title>
        <authorList>
            <consortium name="The Broad Institute Genomics Platform"/>
            <consortium name="The Broad Institute Genome Sequencing Center for Infectious Disease"/>
            <person name="Wu L."/>
            <person name="Ma J."/>
        </authorList>
    </citation>
    <scope>NUCLEOTIDE SEQUENCE [LARGE SCALE GENOMIC DNA]</scope>
    <source>
        <strain evidence="5">JCM 17695</strain>
    </source>
</reference>
<evidence type="ECO:0000259" key="3">
    <source>
        <dbReference type="Pfam" id="PF13399"/>
    </source>
</evidence>
<gene>
    <name evidence="4" type="ORF">ACFQV2_07150</name>
</gene>
<dbReference type="Gene3D" id="3.30.70.2390">
    <property type="match status" value="1"/>
</dbReference>
<evidence type="ECO:0000256" key="1">
    <source>
        <dbReference type="ARBA" id="ARBA00006068"/>
    </source>
</evidence>
<feature type="domain" description="Cell envelope-related transcriptional attenuator" evidence="2">
    <location>
        <begin position="33"/>
        <end position="202"/>
    </location>
</feature>
<evidence type="ECO:0000259" key="2">
    <source>
        <dbReference type="Pfam" id="PF03816"/>
    </source>
</evidence>
<dbReference type="PANTHER" id="PTHR33392">
    <property type="entry name" value="POLYISOPRENYL-TEICHOIC ACID--PEPTIDOGLYCAN TEICHOIC ACID TRANSFERASE TAGU"/>
    <property type="match status" value="1"/>
</dbReference>
<feature type="domain" description="LytR/CpsA/Psr regulator C-terminal" evidence="3">
    <location>
        <begin position="302"/>
        <end position="385"/>
    </location>
</feature>
<protein>
    <submittedName>
        <fullName evidence="4">LCP family protein</fullName>
    </submittedName>
</protein>
<dbReference type="Pfam" id="PF03816">
    <property type="entry name" value="LytR_cpsA_psr"/>
    <property type="match status" value="1"/>
</dbReference>
<dbReference type="NCBIfam" id="TIGR00350">
    <property type="entry name" value="lytR_cpsA_psr"/>
    <property type="match status" value="1"/>
</dbReference>
<proteinExistence type="inferred from homology"/>